<keyword evidence="5" id="KW-0663">Pyridoxal phosphate</keyword>
<dbReference type="CDD" id="cd00609">
    <property type="entry name" value="AAT_like"/>
    <property type="match status" value="1"/>
</dbReference>
<dbReference type="STRING" id="61424.A0A2T9YDB9"/>
<evidence type="ECO:0000256" key="3">
    <source>
        <dbReference type="ARBA" id="ARBA00022576"/>
    </source>
</evidence>
<dbReference type="SUPFAM" id="SSF53383">
    <property type="entry name" value="PLP-dependent transferases"/>
    <property type="match status" value="1"/>
</dbReference>
<comment type="cofactor">
    <cofactor evidence="1">
        <name>pyridoxal 5'-phosphate</name>
        <dbReference type="ChEBI" id="CHEBI:597326"/>
    </cofactor>
</comment>
<evidence type="ECO:0000256" key="5">
    <source>
        <dbReference type="ARBA" id="ARBA00022898"/>
    </source>
</evidence>
<keyword evidence="4" id="KW-0808">Transferase</keyword>
<comment type="caution">
    <text evidence="7">The sequence shown here is derived from an EMBL/GenBank/DDBJ whole genome shotgun (WGS) entry which is preliminary data.</text>
</comment>
<dbReference type="InterPro" id="IPR015421">
    <property type="entry name" value="PyrdxlP-dep_Trfase_major"/>
</dbReference>
<organism evidence="7 8">
    <name type="scientific">Furculomyces boomerangus</name>
    <dbReference type="NCBI Taxonomy" id="61424"/>
    <lineage>
        <taxon>Eukaryota</taxon>
        <taxon>Fungi</taxon>
        <taxon>Fungi incertae sedis</taxon>
        <taxon>Zoopagomycota</taxon>
        <taxon>Kickxellomycotina</taxon>
        <taxon>Harpellomycetes</taxon>
        <taxon>Harpellales</taxon>
        <taxon>Harpellaceae</taxon>
        <taxon>Furculomyces</taxon>
    </lineage>
</organism>
<dbReference type="EMBL" id="MBFT01000485">
    <property type="protein sequence ID" value="PVU90358.1"/>
    <property type="molecule type" value="Genomic_DNA"/>
</dbReference>
<keyword evidence="8" id="KW-1185">Reference proteome</keyword>
<evidence type="ECO:0000259" key="6">
    <source>
        <dbReference type="Pfam" id="PF00155"/>
    </source>
</evidence>
<reference evidence="7 8" key="1">
    <citation type="journal article" date="2018" name="MBio">
        <title>Comparative Genomics Reveals the Core Gene Toolbox for the Fungus-Insect Symbiosis.</title>
        <authorList>
            <person name="Wang Y."/>
            <person name="Stata M."/>
            <person name="Wang W."/>
            <person name="Stajich J.E."/>
            <person name="White M.M."/>
            <person name="Moncalvo J.M."/>
        </authorList>
    </citation>
    <scope>NUCLEOTIDE SEQUENCE [LARGE SCALE GENOMIC DNA]</scope>
    <source>
        <strain evidence="7 8">AUS-77-4</strain>
    </source>
</reference>
<sequence length="471" mass="52691">MTVDNTIDLTAHLSDTAKYRFESQNASFQRYHSADPNVVSLGMGNPTPDLFAFSKFSASLAKFDVGTEKRLRYEEGTSINLGPEESGSSVEDIEILLQYGVGTGIESLVSKLNELTTSVHNPPYQDWKVMLSAGSTDALTKVFDLFMNPHDSVFVCEWTYHNALFAFKGHLMNPIPISMDNEGMVPDALDHACTNWSLPNRPKTVYLIPTGQNPTGVSMSTERRLAIYKVCQKHNLIIIEDDPYYFLQFGNIPVVPNSEETEEYLSLLPGISEKLLPSLLSIDTDGRVIRLDTFSKILAPGMRLGWITCQANLINILRANIDTSTCRPNGFSMGIASKLLNETWKNSGFSDHIKFMQQQYVSRRNTVLHAIQTHLGNMVSVQTPSCGMFVWIKINLPQHLASQDGIVDRIFTKMLENKVILVPCFHFSSKDEKLVKDIPLFRATFAFANKQQMIKAIQNLKSVLSEFGCAA</sequence>
<gene>
    <name evidence="7" type="ORF">BB559_004649</name>
</gene>
<evidence type="ECO:0000256" key="2">
    <source>
        <dbReference type="ARBA" id="ARBA00007441"/>
    </source>
</evidence>
<protein>
    <recommendedName>
        <fullName evidence="6">Aminotransferase class I/classII large domain-containing protein</fullName>
    </recommendedName>
</protein>
<proteinExistence type="inferred from homology"/>
<dbReference type="GO" id="GO:0008483">
    <property type="term" value="F:transaminase activity"/>
    <property type="evidence" value="ECO:0007669"/>
    <property type="project" value="UniProtKB-KW"/>
</dbReference>
<dbReference type="GO" id="GO:1901605">
    <property type="term" value="P:alpha-amino acid metabolic process"/>
    <property type="evidence" value="ECO:0007669"/>
    <property type="project" value="TreeGrafter"/>
</dbReference>
<dbReference type="PANTHER" id="PTHR42790:SF19">
    <property type="entry name" value="KYNURENINE_ALPHA-AMINOADIPATE AMINOTRANSFERASE, MITOCHONDRIAL"/>
    <property type="match status" value="1"/>
</dbReference>
<dbReference type="AlphaFoldDB" id="A0A2T9YDB9"/>
<dbReference type="Pfam" id="PF00155">
    <property type="entry name" value="Aminotran_1_2"/>
    <property type="match status" value="1"/>
</dbReference>
<dbReference type="InterPro" id="IPR004839">
    <property type="entry name" value="Aminotransferase_I/II_large"/>
</dbReference>
<dbReference type="PANTHER" id="PTHR42790">
    <property type="entry name" value="AMINOTRANSFERASE"/>
    <property type="match status" value="1"/>
</dbReference>
<dbReference type="OrthoDB" id="691673at2759"/>
<name>A0A2T9YDB9_9FUNG</name>
<dbReference type="InterPro" id="IPR015424">
    <property type="entry name" value="PyrdxlP-dep_Trfase"/>
</dbReference>
<dbReference type="InterPro" id="IPR050859">
    <property type="entry name" value="Class-I_PLP-dep_aminotransf"/>
</dbReference>
<evidence type="ECO:0000313" key="7">
    <source>
        <dbReference type="EMBL" id="PVU90358.1"/>
    </source>
</evidence>
<keyword evidence="3" id="KW-0032">Aminotransferase</keyword>
<evidence type="ECO:0000256" key="1">
    <source>
        <dbReference type="ARBA" id="ARBA00001933"/>
    </source>
</evidence>
<dbReference type="Proteomes" id="UP000245699">
    <property type="component" value="Unassembled WGS sequence"/>
</dbReference>
<evidence type="ECO:0000256" key="4">
    <source>
        <dbReference type="ARBA" id="ARBA00022679"/>
    </source>
</evidence>
<feature type="domain" description="Aminotransferase class I/classII large" evidence="6">
    <location>
        <begin position="95"/>
        <end position="458"/>
    </location>
</feature>
<dbReference type="Gene3D" id="3.40.640.10">
    <property type="entry name" value="Type I PLP-dependent aspartate aminotransferase-like (Major domain)"/>
    <property type="match status" value="1"/>
</dbReference>
<dbReference type="GO" id="GO:0030170">
    <property type="term" value="F:pyridoxal phosphate binding"/>
    <property type="evidence" value="ECO:0007669"/>
    <property type="project" value="InterPro"/>
</dbReference>
<accession>A0A2T9YDB9</accession>
<comment type="similarity">
    <text evidence="2">Belongs to the class-I pyridoxal-phosphate-dependent aminotransferase family.</text>
</comment>
<evidence type="ECO:0000313" key="8">
    <source>
        <dbReference type="Proteomes" id="UP000245699"/>
    </source>
</evidence>